<sequence>MKDEDSRKRSKNETGSYTRLWSLYVLEDKYHANVLQNILQYNEKYQGYLKEQKKLGVEIVGYVRKSSCDKNEQNRIRLIKRMVDNLRSRSIVDKVFVSKTSDADQPFHKRDINADTIEETDGTTTDFIEFLNATKKEVILVVLDYAGLTTNVEDLKEFLSEQRNITKIIVDRLPITTEVEIFETELLLQDPKAIKKFDCRTRPIQRSL</sequence>
<evidence type="ECO:0000313" key="1">
    <source>
        <dbReference type="EMBL" id="KAG1315004.1"/>
    </source>
</evidence>
<evidence type="ECO:0000313" key="2">
    <source>
        <dbReference type="Proteomes" id="UP000716291"/>
    </source>
</evidence>
<organism evidence="1 2">
    <name type="scientific">Rhizopus oryzae</name>
    <name type="common">Mucormycosis agent</name>
    <name type="synonym">Rhizopus arrhizus var. delemar</name>
    <dbReference type="NCBI Taxonomy" id="64495"/>
    <lineage>
        <taxon>Eukaryota</taxon>
        <taxon>Fungi</taxon>
        <taxon>Fungi incertae sedis</taxon>
        <taxon>Mucoromycota</taxon>
        <taxon>Mucoromycotina</taxon>
        <taxon>Mucoromycetes</taxon>
        <taxon>Mucorales</taxon>
        <taxon>Mucorineae</taxon>
        <taxon>Rhizopodaceae</taxon>
        <taxon>Rhizopus</taxon>
    </lineage>
</organism>
<protein>
    <submittedName>
        <fullName evidence="1">Uncharacterized protein</fullName>
    </submittedName>
</protein>
<reference evidence="1" key="1">
    <citation type="journal article" date="2020" name="Microb. Genom.">
        <title>Genetic diversity of clinical and environmental Mucorales isolates obtained from an investigation of mucormycosis cases among solid organ transplant recipients.</title>
        <authorList>
            <person name="Nguyen M.H."/>
            <person name="Kaul D."/>
            <person name="Muto C."/>
            <person name="Cheng S.J."/>
            <person name="Richter R.A."/>
            <person name="Bruno V.M."/>
            <person name="Liu G."/>
            <person name="Beyhan S."/>
            <person name="Sundermann A.J."/>
            <person name="Mounaud S."/>
            <person name="Pasculle A.W."/>
            <person name="Nierman W.C."/>
            <person name="Driscoll E."/>
            <person name="Cumbie R."/>
            <person name="Clancy C.J."/>
            <person name="Dupont C.L."/>
        </authorList>
    </citation>
    <scope>NUCLEOTIDE SEQUENCE</scope>
    <source>
        <strain evidence="1">GL11</strain>
    </source>
</reference>
<dbReference type="AlphaFoldDB" id="A0A9P6XJB4"/>
<name>A0A9P6XJB4_RHIOR</name>
<proteinExistence type="predicted"/>
<gene>
    <name evidence="1" type="ORF">G6F64_001020</name>
</gene>
<dbReference type="EMBL" id="JAANQT010000072">
    <property type="protein sequence ID" value="KAG1315004.1"/>
    <property type="molecule type" value="Genomic_DNA"/>
</dbReference>
<keyword evidence="2" id="KW-1185">Reference proteome</keyword>
<comment type="caution">
    <text evidence="1">The sequence shown here is derived from an EMBL/GenBank/DDBJ whole genome shotgun (WGS) entry which is preliminary data.</text>
</comment>
<dbReference type="Proteomes" id="UP000716291">
    <property type="component" value="Unassembled WGS sequence"/>
</dbReference>
<accession>A0A9P6XJB4</accession>